<evidence type="ECO:0000313" key="7">
    <source>
        <dbReference type="EMBL" id="KAF1966704.1"/>
    </source>
</evidence>
<dbReference type="GO" id="GO:0008171">
    <property type="term" value="F:O-methyltransferase activity"/>
    <property type="evidence" value="ECO:0007669"/>
    <property type="project" value="InterPro"/>
</dbReference>
<dbReference type="Gene3D" id="1.10.10.10">
    <property type="entry name" value="Winged helix-like DNA-binding domain superfamily/Winged helix DNA-binding domain"/>
    <property type="match status" value="1"/>
</dbReference>
<name>A0A6A5UPT6_9PLEO</name>
<keyword evidence="1" id="KW-0489">Methyltransferase</keyword>
<dbReference type="OrthoDB" id="2410195at2759"/>
<dbReference type="PANTHER" id="PTHR43712:SF1">
    <property type="entry name" value="HYPOTHETICAL O-METHYLTRANSFERASE (EUROFUNG)-RELATED"/>
    <property type="match status" value="1"/>
</dbReference>
<protein>
    <submittedName>
        <fullName evidence="7">O-methyltransferas-like protein</fullName>
    </submittedName>
</protein>
<dbReference type="InterPro" id="IPR016461">
    <property type="entry name" value="COMT-like"/>
</dbReference>
<organism evidence="7 8">
    <name type="scientific">Bimuria novae-zelandiae CBS 107.79</name>
    <dbReference type="NCBI Taxonomy" id="1447943"/>
    <lineage>
        <taxon>Eukaryota</taxon>
        <taxon>Fungi</taxon>
        <taxon>Dikarya</taxon>
        <taxon>Ascomycota</taxon>
        <taxon>Pezizomycotina</taxon>
        <taxon>Dothideomycetes</taxon>
        <taxon>Pleosporomycetidae</taxon>
        <taxon>Pleosporales</taxon>
        <taxon>Massarineae</taxon>
        <taxon>Didymosphaeriaceae</taxon>
        <taxon>Bimuria</taxon>
    </lineage>
</organism>
<evidence type="ECO:0000256" key="2">
    <source>
        <dbReference type="ARBA" id="ARBA00022679"/>
    </source>
</evidence>
<keyword evidence="3" id="KW-0949">S-adenosyl-L-methionine</keyword>
<dbReference type="Proteomes" id="UP000800036">
    <property type="component" value="Unassembled WGS sequence"/>
</dbReference>
<dbReference type="InterPro" id="IPR001077">
    <property type="entry name" value="COMT_C"/>
</dbReference>
<dbReference type="InterPro" id="IPR036390">
    <property type="entry name" value="WH_DNA-bd_sf"/>
</dbReference>
<dbReference type="Pfam" id="PF00891">
    <property type="entry name" value="Methyltransf_2"/>
    <property type="match status" value="1"/>
</dbReference>
<dbReference type="PIRSF" id="PIRSF005739">
    <property type="entry name" value="O-mtase"/>
    <property type="match status" value="1"/>
</dbReference>
<evidence type="ECO:0000313" key="8">
    <source>
        <dbReference type="Proteomes" id="UP000800036"/>
    </source>
</evidence>
<evidence type="ECO:0000256" key="3">
    <source>
        <dbReference type="ARBA" id="ARBA00022691"/>
    </source>
</evidence>
<evidence type="ECO:0000259" key="5">
    <source>
        <dbReference type="Pfam" id="PF00891"/>
    </source>
</evidence>
<dbReference type="SUPFAM" id="SSF46785">
    <property type="entry name" value="Winged helix' DNA-binding domain"/>
    <property type="match status" value="1"/>
</dbReference>
<proteinExistence type="predicted"/>
<reference evidence="7" key="1">
    <citation type="journal article" date="2020" name="Stud. Mycol.">
        <title>101 Dothideomycetes genomes: a test case for predicting lifestyles and emergence of pathogens.</title>
        <authorList>
            <person name="Haridas S."/>
            <person name="Albert R."/>
            <person name="Binder M."/>
            <person name="Bloem J."/>
            <person name="Labutti K."/>
            <person name="Salamov A."/>
            <person name="Andreopoulos B."/>
            <person name="Baker S."/>
            <person name="Barry K."/>
            <person name="Bills G."/>
            <person name="Bluhm B."/>
            <person name="Cannon C."/>
            <person name="Castanera R."/>
            <person name="Culley D."/>
            <person name="Daum C."/>
            <person name="Ezra D."/>
            <person name="Gonzalez J."/>
            <person name="Henrissat B."/>
            <person name="Kuo A."/>
            <person name="Liang C."/>
            <person name="Lipzen A."/>
            <person name="Lutzoni F."/>
            <person name="Magnuson J."/>
            <person name="Mondo S."/>
            <person name="Nolan M."/>
            <person name="Ohm R."/>
            <person name="Pangilinan J."/>
            <person name="Park H.-J."/>
            <person name="Ramirez L."/>
            <person name="Alfaro M."/>
            <person name="Sun H."/>
            <person name="Tritt A."/>
            <person name="Yoshinaga Y."/>
            <person name="Zwiers L.-H."/>
            <person name="Turgeon B."/>
            <person name="Goodwin S."/>
            <person name="Spatafora J."/>
            <person name="Crous P."/>
            <person name="Grigoriev I."/>
        </authorList>
    </citation>
    <scope>NUCLEOTIDE SEQUENCE</scope>
    <source>
        <strain evidence="7">CBS 107.79</strain>
    </source>
</reference>
<dbReference type="InterPro" id="IPR012967">
    <property type="entry name" value="COMT_dimerisation"/>
</dbReference>
<dbReference type="Gene3D" id="3.40.50.150">
    <property type="entry name" value="Vaccinia Virus protein VP39"/>
    <property type="match status" value="1"/>
</dbReference>
<feature type="domain" description="O-methyltransferase dimerisation" evidence="6">
    <location>
        <begin position="50"/>
        <end position="101"/>
    </location>
</feature>
<dbReference type="PANTHER" id="PTHR43712">
    <property type="entry name" value="PUTATIVE (AFU_ORTHOLOGUE AFUA_4G14580)-RELATED"/>
    <property type="match status" value="1"/>
</dbReference>
<dbReference type="Pfam" id="PF08100">
    <property type="entry name" value="Dimerisation"/>
    <property type="match status" value="1"/>
</dbReference>
<dbReference type="SUPFAM" id="SSF53335">
    <property type="entry name" value="S-adenosyl-L-methionine-dependent methyltransferases"/>
    <property type="match status" value="1"/>
</dbReference>
<sequence>MDHILTLATEEVKKIAATADEPLRRKMIDTLRDLLYMLETPEETMQRLILNLGVFNILSESDGPLSLQDLTARTGADPVLLGRFLRHQASLGYIKETAKDEFTANHTTRNLSVSNIQAGLIFCNDILGPSFQAIPSFLAERKYKNPTELLDTPFHKAWKTVDSMYTWLDKRPRETAVFNQFMHAQRSSVKNCFSFLALYEECRDWSSGRGAVFVDVGGGTGQQCKALREKFPDLPGKVVLQDLPTMVAKAEALEGVEAMAYDFFTPQPIKGAKYYYLRAILHDHADDKCLEILANIADAMTDESTLLIDDIVVPNQNVSWYVTQTDLAMMVQFSATDRTEEQWKELLAKAGLEVQKVTTYTHAWQLSVIAATKAK</sequence>
<dbReference type="AlphaFoldDB" id="A0A6A5UPT6"/>
<evidence type="ECO:0000256" key="4">
    <source>
        <dbReference type="PIRSR" id="PIRSR005739-1"/>
    </source>
</evidence>
<evidence type="ECO:0000259" key="6">
    <source>
        <dbReference type="Pfam" id="PF08100"/>
    </source>
</evidence>
<accession>A0A6A5UPT6</accession>
<dbReference type="PROSITE" id="PS51683">
    <property type="entry name" value="SAM_OMT_II"/>
    <property type="match status" value="1"/>
</dbReference>
<dbReference type="EMBL" id="ML976742">
    <property type="protein sequence ID" value="KAF1966704.1"/>
    <property type="molecule type" value="Genomic_DNA"/>
</dbReference>
<dbReference type="InterPro" id="IPR029063">
    <property type="entry name" value="SAM-dependent_MTases_sf"/>
</dbReference>
<dbReference type="InterPro" id="IPR036388">
    <property type="entry name" value="WH-like_DNA-bd_sf"/>
</dbReference>
<evidence type="ECO:0000256" key="1">
    <source>
        <dbReference type="ARBA" id="ARBA00022603"/>
    </source>
</evidence>
<feature type="active site" description="Proton acceptor" evidence="4">
    <location>
        <position position="282"/>
    </location>
</feature>
<keyword evidence="8" id="KW-1185">Reference proteome</keyword>
<gene>
    <name evidence="7" type="ORF">BU23DRAFT_592999</name>
</gene>
<keyword evidence="2" id="KW-0808">Transferase</keyword>
<dbReference type="GO" id="GO:0032259">
    <property type="term" value="P:methylation"/>
    <property type="evidence" value="ECO:0007669"/>
    <property type="project" value="UniProtKB-KW"/>
</dbReference>
<feature type="domain" description="O-methyltransferase C-terminal" evidence="5">
    <location>
        <begin position="153"/>
        <end position="352"/>
    </location>
</feature>